<dbReference type="PANTHER" id="PTHR48081">
    <property type="entry name" value="AB HYDROLASE SUPERFAMILY PROTEIN C4A8.06C"/>
    <property type="match status" value="1"/>
</dbReference>
<dbReference type="AlphaFoldDB" id="A0A0I9WJW3"/>
<gene>
    <name evidence="3" type="ORF">B5E88_10990</name>
</gene>
<evidence type="ECO:0000313" key="4">
    <source>
        <dbReference type="Proteomes" id="UP000196074"/>
    </source>
</evidence>
<dbReference type="GO" id="GO:0016787">
    <property type="term" value="F:hydrolase activity"/>
    <property type="evidence" value="ECO:0007669"/>
    <property type="project" value="UniProtKB-KW"/>
</dbReference>
<protein>
    <submittedName>
        <fullName evidence="3">Lipase</fullName>
    </submittedName>
</protein>
<name>A0A0I9WJW3_9ENTE</name>
<dbReference type="RefSeq" id="WP_047339170.1">
    <property type="nucleotide sequence ID" value="NZ_LDEB01000053.1"/>
</dbReference>
<evidence type="ECO:0000313" key="3">
    <source>
        <dbReference type="EMBL" id="OUQ08661.1"/>
    </source>
</evidence>
<comment type="caution">
    <text evidence="3">The sequence shown here is derived from an EMBL/GenBank/DDBJ whole genome shotgun (WGS) entry which is preliminary data.</text>
</comment>
<evidence type="ECO:0000256" key="1">
    <source>
        <dbReference type="ARBA" id="ARBA00022801"/>
    </source>
</evidence>
<accession>A0A0I9WJW3</accession>
<dbReference type="SUPFAM" id="SSF53474">
    <property type="entry name" value="alpha/beta-Hydrolases"/>
    <property type="match status" value="1"/>
</dbReference>
<feature type="domain" description="BD-FAE-like" evidence="2">
    <location>
        <begin position="51"/>
        <end position="235"/>
    </location>
</feature>
<reference evidence="4" key="1">
    <citation type="submission" date="2017-04" db="EMBL/GenBank/DDBJ databases">
        <title>Function of individual gut microbiota members based on whole genome sequencing of pure cultures obtained from chicken caecum.</title>
        <authorList>
            <person name="Medvecky M."/>
            <person name="Cejkova D."/>
            <person name="Polansky O."/>
            <person name="Karasova D."/>
            <person name="Kubasova T."/>
            <person name="Cizek A."/>
            <person name="Rychlik I."/>
        </authorList>
    </citation>
    <scope>NUCLEOTIDE SEQUENCE [LARGE SCALE GENOMIC DNA]</scope>
    <source>
        <strain evidence="4">An144</strain>
    </source>
</reference>
<dbReference type="Pfam" id="PF20434">
    <property type="entry name" value="BD-FAE"/>
    <property type="match status" value="1"/>
</dbReference>
<organism evidence="3 4">
    <name type="scientific">Enterococcus cecorum</name>
    <dbReference type="NCBI Taxonomy" id="44008"/>
    <lineage>
        <taxon>Bacteria</taxon>
        <taxon>Bacillati</taxon>
        <taxon>Bacillota</taxon>
        <taxon>Bacilli</taxon>
        <taxon>Lactobacillales</taxon>
        <taxon>Enterococcaceae</taxon>
        <taxon>Enterococcus</taxon>
    </lineage>
</organism>
<dbReference type="InterPro" id="IPR050300">
    <property type="entry name" value="GDXG_lipolytic_enzyme"/>
</dbReference>
<sequence>MNEDILKEIEQMRIACKQNDDKRDANLPLEIPEVTRIDDLSYGPDPKWHLLDLYLPKNVQKNIPVIVHIHGGGWVYGTKETYQFYGMSLAKEGFAFVNFTYHLGPDVAFPGILEDVDLVMHWLCEHANQYHLDLNNVFLAGDSAGGQMVEQYLAILTNENYRQHFNFELPDLTVRAAALNCGAYFIHLPGNLQGAVTGYFTKEAQEKYREVLNVEKYLTKNLPPLFIMSSNKDFLYEQAIRLDGYLMAKEIEHELHIYGDEKHPRGHVFHCNIKDSIAQQCNLDEINFFKKYLAN</sequence>
<dbReference type="InterPro" id="IPR029058">
    <property type="entry name" value="AB_hydrolase_fold"/>
</dbReference>
<dbReference type="EMBL" id="NFLC01000029">
    <property type="protein sequence ID" value="OUQ08661.1"/>
    <property type="molecule type" value="Genomic_DNA"/>
</dbReference>
<keyword evidence="1" id="KW-0378">Hydrolase</keyword>
<dbReference type="Proteomes" id="UP000196074">
    <property type="component" value="Unassembled WGS sequence"/>
</dbReference>
<dbReference type="Gene3D" id="3.40.50.1820">
    <property type="entry name" value="alpha/beta hydrolase"/>
    <property type="match status" value="1"/>
</dbReference>
<proteinExistence type="predicted"/>
<dbReference type="InterPro" id="IPR049492">
    <property type="entry name" value="BD-FAE-like_dom"/>
</dbReference>
<evidence type="ECO:0000259" key="2">
    <source>
        <dbReference type="Pfam" id="PF20434"/>
    </source>
</evidence>